<evidence type="ECO:0000313" key="8">
    <source>
        <dbReference type="Proteomes" id="UP000809243"/>
    </source>
</evidence>
<dbReference type="GO" id="GO:0004017">
    <property type="term" value="F:AMP kinase activity"/>
    <property type="evidence" value="ECO:0007669"/>
    <property type="project" value="InterPro"/>
</dbReference>
<dbReference type="GO" id="GO:0006364">
    <property type="term" value="P:rRNA processing"/>
    <property type="evidence" value="ECO:0007669"/>
    <property type="project" value="UniProtKB-KW"/>
</dbReference>
<dbReference type="Gene3D" id="3.40.50.300">
    <property type="entry name" value="P-loop containing nucleotide triphosphate hydrolases"/>
    <property type="match status" value="1"/>
</dbReference>
<keyword evidence="6" id="KW-0067">ATP-binding</keyword>
<evidence type="ECO:0000256" key="2">
    <source>
        <dbReference type="ARBA" id="ARBA00022552"/>
    </source>
</evidence>
<evidence type="ECO:0000256" key="1">
    <source>
        <dbReference type="ARBA" id="ARBA00022517"/>
    </source>
</evidence>
<keyword evidence="3" id="KW-0808">Transferase</keyword>
<dbReference type="Proteomes" id="UP000809243">
    <property type="component" value="Unassembled WGS sequence"/>
</dbReference>
<evidence type="ECO:0000256" key="4">
    <source>
        <dbReference type="ARBA" id="ARBA00022741"/>
    </source>
</evidence>
<accession>A0A938YQD2</accession>
<sequence>MRIIITGSPGTGKTTVAKALGKSTGHKVLNEKQFAMEKGIGKWDAEENELVIPLQAFASEVNKLLERESKVILEGHLLCELRLKADFVVVIRVHPEVLEARLEGRGYKADKVQDNVFCEGIDYCKKHALRNYGNEKVVEVQCGKSIKETKGNIIRGLKERGAKI</sequence>
<keyword evidence="5" id="KW-0418">Kinase</keyword>
<dbReference type="AlphaFoldDB" id="A0A938YQD2"/>
<keyword evidence="2" id="KW-0698">rRNA processing</keyword>
<name>A0A938YQD2_9ARCH</name>
<comment type="caution">
    <text evidence="7">The sequence shown here is derived from an EMBL/GenBank/DDBJ whole genome shotgun (WGS) entry which is preliminary data.</text>
</comment>
<evidence type="ECO:0000256" key="3">
    <source>
        <dbReference type="ARBA" id="ARBA00022679"/>
    </source>
</evidence>
<keyword evidence="4" id="KW-0547">Nucleotide-binding</keyword>
<evidence type="ECO:0000256" key="6">
    <source>
        <dbReference type="ARBA" id="ARBA00022840"/>
    </source>
</evidence>
<dbReference type="GO" id="GO:0016887">
    <property type="term" value="F:ATP hydrolysis activity"/>
    <property type="evidence" value="ECO:0007669"/>
    <property type="project" value="InterPro"/>
</dbReference>
<gene>
    <name evidence="7" type="ORF">JW744_00475</name>
</gene>
<protein>
    <submittedName>
        <fullName evidence="7">AAA family ATPase</fullName>
    </submittedName>
</protein>
<dbReference type="SUPFAM" id="SSF52540">
    <property type="entry name" value="P-loop containing nucleoside triphosphate hydrolases"/>
    <property type="match status" value="1"/>
</dbReference>
<dbReference type="GO" id="GO:0005524">
    <property type="term" value="F:ATP binding"/>
    <property type="evidence" value="ECO:0007669"/>
    <property type="project" value="UniProtKB-KW"/>
</dbReference>
<proteinExistence type="predicted"/>
<evidence type="ECO:0000256" key="5">
    <source>
        <dbReference type="ARBA" id="ARBA00022777"/>
    </source>
</evidence>
<dbReference type="Pfam" id="PF13238">
    <property type="entry name" value="AAA_18"/>
    <property type="match status" value="1"/>
</dbReference>
<dbReference type="PANTHER" id="PTHR12595">
    <property type="entry name" value="POS9-ACTIVATING FACTOR FAP7-RELATED"/>
    <property type="match status" value="1"/>
</dbReference>
<organism evidence="7 8">
    <name type="scientific">Candidatus Iainarchaeum sp</name>
    <dbReference type="NCBI Taxonomy" id="3101447"/>
    <lineage>
        <taxon>Archaea</taxon>
        <taxon>Candidatus Iainarchaeota</taxon>
        <taxon>Candidatus Iainarchaeia</taxon>
        <taxon>Candidatus Iainarchaeales</taxon>
        <taxon>Candidatus Iainarchaeaceae</taxon>
        <taxon>Candidatus Iainarchaeum</taxon>
    </lineage>
</organism>
<dbReference type="InterPro" id="IPR020618">
    <property type="entry name" value="Adenyl_kinase_AK6"/>
</dbReference>
<dbReference type="EMBL" id="JAFGDB010000007">
    <property type="protein sequence ID" value="MBN2066925.1"/>
    <property type="molecule type" value="Genomic_DNA"/>
</dbReference>
<evidence type="ECO:0000313" key="7">
    <source>
        <dbReference type="EMBL" id="MBN2066925.1"/>
    </source>
</evidence>
<dbReference type="InterPro" id="IPR027417">
    <property type="entry name" value="P-loop_NTPase"/>
</dbReference>
<dbReference type="PANTHER" id="PTHR12595:SF0">
    <property type="entry name" value="ADENYLATE KINASE ISOENZYME 6"/>
    <property type="match status" value="1"/>
</dbReference>
<keyword evidence="1" id="KW-0690">Ribosome biogenesis</keyword>
<reference evidence="7" key="1">
    <citation type="submission" date="2021-01" db="EMBL/GenBank/DDBJ databases">
        <title>Active Sulfur Cycling in an Early Earth Analoge.</title>
        <authorList>
            <person name="Hahn C.R."/>
            <person name="Youssef N.H."/>
            <person name="Elshahed M."/>
        </authorList>
    </citation>
    <scope>NUCLEOTIDE SEQUENCE</scope>
    <source>
        <strain evidence="7">Zod_Metabat.1151</strain>
    </source>
</reference>